<dbReference type="SMART" id="SM00086">
    <property type="entry name" value="PAC"/>
    <property type="match status" value="3"/>
</dbReference>
<dbReference type="SMART" id="SM00387">
    <property type="entry name" value="HATPase_c"/>
    <property type="match status" value="1"/>
</dbReference>
<proteinExistence type="predicted"/>
<dbReference type="Pfam" id="PF13426">
    <property type="entry name" value="PAS_9"/>
    <property type="match status" value="1"/>
</dbReference>
<evidence type="ECO:0000256" key="2">
    <source>
        <dbReference type="ARBA" id="ARBA00012438"/>
    </source>
</evidence>
<dbReference type="Pfam" id="PF13188">
    <property type="entry name" value="PAS_8"/>
    <property type="match status" value="1"/>
</dbReference>
<dbReference type="PANTHER" id="PTHR43065">
    <property type="entry name" value="SENSOR HISTIDINE KINASE"/>
    <property type="match status" value="1"/>
</dbReference>
<gene>
    <name evidence="14" type="ORF">J8J14_02635</name>
</gene>
<evidence type="ECO:0000256" key="1">
    <source>
        <dbReference type="ARBA" id="ARBA00000085"/>
    </source>
</evidence>
<dbReference type="InterPro" id="IPR000014">
    <property type="entry name" value="PAS"/>
</dbReference>
<dbReference type="InterPro" id="IPR004358">
    <property type="entry name" value="Sig_transdc_His_kin-like_C"/>
</dbReference>
<dbReference type="PANTHER" id="PTHR43065:SF10">
    <property type="entry name" value="PEROXIDE STRESS-ACTIVATED HISTIDINE KINASE MAK3"/>
    <property type="match status" value="1"/>
</dbReference>
<feature type="domain" description="PAS" evidence="12">
    <location>
        <begin position="482"/>
        <end position="525"/>
    </location>
</feature>
<evidence type="ECO:0000313" key="14">
    <source>
        <dbReference type="EMBL" id="MBP0443664.1"/>
    </source>
</evidence>
<dbReference type="PROSITE" id="PS50113">
    <property type="entry name" value="PAC"/>
    <property type="match status" value="1"/>
</dbReference>
<keyword evidence="3" id="KW-0597">Phosphoprotein</keyword>
<keyword evidence="6" id="KW-0418">Kinase</keyword>
<dbReference type="SUPFAM" id="SSF55785">
    <property type="entry name" value="PYP-like sensor domain (PAS domain)"/>
    <property type="match status" value="3"/>
</dbReference>
<dbReference type="InterPro" id="IPR003594">
    <property type="entry name" value="HATPase_dom"/>
</dbReference>
<dbReference type="PRINTS" id="PR00344">
    <property type="entry name" value="BCTRLSENSOR"/>
</dbReference>
<comment type="caution">
    <text evidence="14">The sequence shown here is derived from an EMBL/GenBank/DDBJ whole genome shotgun (WGS) entry which is preliminary data.</text>
</comment>
<evidence type="ECO:0000256" key="5">
    <source>
        <dbReference type="ARBA" id="ARBA00022741"/>
    </source>
</evidence>
<dbReference type="SUPFAM" id="SSF47384">
    <property type="entry name" value="Homodimeric domain of signal transducing histidine kinase"/>
    <property type="match status" value="1"/>
</dbReference>
<name>A0ABS4ABL0_9PROT</name>
<feature type="transmembrane region" description="Helical" evidence="10">
    <location>
        <begin position="310"/>
        <end position="333"/>
    </location>
</feature>
<comment type="catalytic activity">
    <reaction evidence="1">
        <text>ATP + protein L-histidine = ADP + protein N-phospho-L-histidine.</text>
        <dbReference type="EC" id="2.7.13.3"/>
    </reaction>
</comment>
<dbReference type="CDD" id="cd00082">
    <property type="entry name" value="HisKA"/>
    <property type="match status" value="1"/>
</dbReference>
<feature type="domain" description="PAS" evidence="12">
    <location>
        <begin position="362"/>
        <end position="432"/>
    </location>
</feature>
<evidence type="ECO:0000256" key="4">
    <source>
        <dbReference type="ARBA" id="ARBA00022679"/>
    </source>
</evidence>
<feature type="domain" description="PAC" evidence="13">
    <location>
        <begin position="673"/>
        <end position="732"/>
    </location>
</feature>
<feature type="transmembrane region" description="Helical" evidence="10">
    <location>
        <begin position="28"/>
        <end position="50"/>
    </location>
</feature>
<dbReference type="PROSITE" id="PS50109">
    <property type="entry name" value="HIS_KIN"/>
    <property type="match status" value="1"/>
</dbReference>
<evidence type="ECO:0000256" key="10">
    <source>
        <dbReference type="SAM" id="Phobius"/>
    </source>
</evidence>
<feature type="domain" description="PAS" evidence="12">
    <location>
        <begin position="605"/>
        <end position="675"/>
    </location>
</feature>
<dbReference type="InterPro" id="IPR035965">
    <property type="entry name" value="PAS-like_dom_sf"/>
</dbReference>
<dbReference type="Gene3D" id="3.30.450.20">
    <property type="entry name" value="PAS domain"/>
    <property type="match status" value="5"/>
</dbReference>
<evidence type="ECO:0000256" key="9">
    <source>
        <dbReference type="SAM" id="MobiDB-lite"/>
    </source>
</evidence>
<evidence type="ECO:0000259" key="11">
    <source>
        <dbReference type="PROSITE" id="PS50109"/>
    </source>
</evidence>
<reference evidence="14 15" key="1">
    <citation type="submission" date="2021-03" db="EMBL/GenBank/DDBJ databases">
        <authorList>
            <person name="So Y."/>
        </authorList>
    </citation>
    <scope>NUCLEOTIDE SEQUENCE [LARGE SCALE GENOMIC DNA]</scope>
    <source>
        <strain evidence="14 15">SSH11</strain>
    </source>
</reference>
<dbReference type="SMART" id="SM00091">
    <property type="entry name" value="PAS"/>
    <property type="match status" value="3"/>
</dbReference>
<dbReference type="Pfam" id="PF02518">
    <property type="entry name" value="HATPase_c"/>
    <property type="match status" value="1"/>
</dbReference>
<dbReference type="InterPro" id="IPR005467">
    <property type="entry name" value="His_kinase_dom"/>
</dbReference>
<accession>A0ABS4ABL0</accession>
<dbReference type="PROSITE" id="PS50112">
    <property type="entry name" value="PAS"/>
    <property type="match status" value="3"/>
</dbReference>
<dbReference type="InterPro" id="IPR013767">
    <property type="entry name" value="PAS_fold"/>
</dbReference>
<dbReference type="EMBL" id="JAGIZB010000002">
    <property type="protein sequence ID" value="MBP0443664.1"/>
    <property type="molecule type" value="Genomic_DNA"/>
</dbReference>
<feature type="region of interest" description="Disordered" evidence="9">
    <location>
        <begin position="1"/>
        <end position="22"/>
    </location>
</feature>
<evidence type="ECO:0000256" key="8">
    <source>
        <dbReference type="ARBA" id="ARBA00023012"/>
    </source>
</evidence>
<evidence type="ECO:0000259" key="12">
    <source>
        <dbReference type="PROSITE" id="PS50112"/>
    </source>
</evidence>
<keyword evidence="7" id="KW-0067">ATP-binding</keyword>
<dbReference type="Gene3D" id="1.10.287.130">
    <property type="match status" value="1"/>
</dbReference>
<evidence type="ECO:0000259" key="13">
    <source>
        <dbReference type="PROSITE" id="PS50113"/>
    </source>
</evidence>
<keyword evidence="8" id="KW-0902">Two-component regulatory system</keyword>
<dbReference type="SMART" id="SM00388">
    <property type="entry name" value="HisKA"/>
    <property type="match status" value="1"/>
</dbReference>
<dbReference type="InterPro" id="IPR001610">
    <property type="entry name" value="PAC"/>
</dbReference>
<evidence type="ECO:0000256" key="3">
    <source>
        <dbReference type="ARBA" id="ARBA00022553"/>
    </source>
</evidence>
<keyword evidence="10" id="KW-1133">Transmembrane helix</keyword>
<dbReference type="InterPro" id="IPR003661">
    <property type="entry name" value="HisK_dim/P_dom"/>
</dbReference>
<dbReference type="CDD" id="cd12914">
    <property type="entry name" value="PDC1_DGC_like"/>
    <property type="match status" value="1"/>
</dbReference>
<dbReference type="CDD" id="cd00130">
    <property type="entry name" value="PAS"/>
    <property type="match status" value="3"/>
</dbReference>
<dbReference type="Pfam" id="PF00989">
    <property type="entry name" value="PAS"/>
    <property type="match status" value="1"/>
</dbReference>
<dbReference type="Proteomes" id="UP000681594">
    <property type="component" value="Unassembled WGS sequence"/>
</dbReference>
<evidence type="ECO:0000256" key="6">
    <source>
        <dbReference type="ARBA" id="ARBA00022777"/>
    </source>
</evidence>
<organism evidence="14 15">
    <name type="scientific">Pararoseomonas baculiformis</name>
    <dbReference type="NCBI Taxonomy" id="2820812"/>
    <lineage>
        <taxon>Bacteria</taxon>
        <taxon>Pseudomonadati</taxon>
        <taxon>Pseudomonadota</taxon>
        <taxon>Alphaproteobacteria</taxon>
        <taxon>Acetobacterales</taxon>
        <taxon>Acetobacteraceae</taxon>
        <taxon>Pararoseomonas</taxon>
    </lineage>
</organism>
<keyword evidence="5" id="KW-0547">Nucleotide-binding</keyword>
<dbReference type="SUPFAM" id="SSF55874">
    <property type="entry name" value="ATPase domain of HSP90 chaperone/DNA topoisomerase II/histidine kinase"/>
    <property type="match status" value="1"/>
</dbReference>
<dbReference type="InterPro" id="IPR036097">
    <property type="entry name" value="HisK_dim/P_sf"/>
</dbReference>
<keyword evidence="4" id="KW-0808">Transferase</keyword>
<dbReference type="CDD" id="cd12915">
    <property type="entry name" value="PDC2_DGC_like"/>
    <property type="match status" value="1"/>
</dbReference>
<dbReference type="RefSeq" id="WP_209377888.1">
    <property type="nucleotide sequence ID" value="NZ_JAGIZB010000002.1"/>
</dbReference>
<dbReference type="EC" id="2.7.13.3" evidence="2"/>
<dbReference type="NCBIfam" id="TIGR00229">
    <property type="entry name" value="sensory_box"/>
    <property type="match status" value="3"/>
</dbReference>
<dbReference type="Gene3D" id="6.10.250.2580">
    <property type="match status" value="1"/>
</dbReference>
<keyword evidence="10" id="KW-0472">Membrane</keyword>
<keyword evidence="10" id="KW-0812">Transmembrane</keyword>
<evidence type="ECO:0000313" key="15">
    <source>
        <dbReference type="Proteomes" id="UP000681594"/>
    </source>
</evidence>
<feature type="domain" description="Histidine kinase" evidence="11">
    <location>
        <begin position="752"/>
        <end position="974"/>
    </location>
</feature>
<dbReference type="Gene3D" id="3.30.565.10">
    <property type="entry name" value="Histidine kinase-like ATPase, C-terminal domain"/>
    <property type="match status" value="1"/>
</dbReference>
<sequence length="980" mass="106644">MSTEGQATPRPGPQRSRRGAPSQNLTTVSMLASAVLVPVGILALGAWVAWSQVWDRARAEVNATAGAAAEYAARVLDGHGLLAGRVDDLLRDIPDDEIRRREAEFHEVLRQLAAPRPIVRGLHALDAQGRMLVSGAVLPAPRDMALQDRDFFIQLRQDPASGTAISKIYPSRLDGELYLAVAERRGSAAMGTEHAAPGFNGVVLASLSPHELAEGLRQLAPDRDQVVTLVRTDGALLARSTGIDAPPPPLAAGSALRQVMEAGAERGTAQMASREDGQERLMAFRRVAGWPVYAAATQTRATVVARWREIVLWQAGFGLPAVVALAGLVMLSLGRTRQVAEARAALRREADLRQAAGALHESDERYRALAQATQEGVAIHDEERVIEVNDAFWRMFGHSSREAVIGLHPLDFIAPEERDAAREALRRREARQWDTVGIRADGSRFPAGLQCRPLVYQGQPRRVGIVVDLTARRAAERALREAEQRSRALLEAAPVSIALIDPDTLRFLDVNEHACRELGYEREEFTRLTLPEIDTGSSAREWAERMDGGIPEGQEFEARLRTRNGATLDMLLRAERVTIGAHALLYTAWIDITERSRDRRALAESEAQLRSVLETVPDAMVIIDERGVIASFSAAAERLFGWKAEELVGRNVSILMPEPHRTGHDAYLSRYLATGERRIIGIGRVVSGRRRDGSVFPMELAVGEVRSAGRHLFTGFIRDLTERQESDRRVQELQAELLHVSRVSAAGEMASALAHELNQPLTAIASSVKAAMRMLQAPGPDGKPAAIPARAMEAMERAVGQSLRAGQIVRRLREFVAKGEAERHLESLPGLVEEACALALVGARQRGVQASFRLAPDLPPVLVDRIQVQQVLLNLIRNAVEAMTEEDGPERRELLVSAMPRGEEVEVAIADTGPGLAPGVAARLFEPFVSTKPAGMGVGLSICRSIIEGHGGRLWAEGNPGGGTVFRFTLPAAPVEEAMS</sequence>
<evidence type="ECO:0000256" key="7">
    <source>
        <dbReference type="ARBA" id="ARBA00022840"/>
    </source>
</evidence>
<keyword evidence="15" id="KW-1185">Reference proteome</keyword>
<protein>
    <recommendedName>
        <fullName evidence="2">histidine kinase</fullName>
        <ecNumber evidence="2">2.7.13.3</ecNumber>
    </recommendedName>
</protein>
<dbReference type="InterPro" id="IPR000700">
    <property type="entry name" value="PAS-assoc_C"/>
</dbReference>
<dbReference type="InterPro" id="IPR036890">
    <property type="entry name" value="HATPase_C_sf"/>
</dbReference>